<dbReference type="PROSITE" id="PS51257">
    <property type="entry name" value="PROKAR_LIPOPROTEIN"/>
    <property type="match status" value="1"/>
</dbReference>
<feature type="signal peptide" evidence="8">
    <location>
        <begin position="1"/>
        <end position="29"/>
    </location>
</feature>
<accession>A0A7C3C476</accession>
<dbReference type="InterPro" id="IPR017853">
    <property type="entry name" value="GH"/>
</dbReference>
<keyword evidence="3" id="KW-0136">Cellulose degradation</keyword>
<dbReference type="GO" id="GO:0008422">
    <property type="term" value="F:beta-glucosidase activity"/>
    <property type="evidence" value="ECO:0007669"/>
    <property type="project" value="TreeGrafter"/>
</dbReference>
<dbReference type="PANTHER" id="PTHR31297:SF41">
    <property type="entry name" value="ENDOGLUCANASE, PUTATIVE (AFU_ORTHOLOGUE AFUA_5G01830)-RELATED"/>
    <property type="match status" value="1"/>
</dbReference>
<evidence type="ECO:0000256" key="3">
    <source>
        <dbReference type="ARBA" id="ARBA00023001"/>
    </source>
</evidence>
<evidence type="ECO:0000256" key="7">
    <source>
        <dbReference type="RuleBase" id="RU361153"/>
    </source>
</evidence>
<organism evidence="10">
    <name type="scientific">Hellea balneolensis</name>
    <dbReference type="NCBI Taxonomy" id="287478"/>
    <lineage>
        <taxon>Bacteria</taxon>
        <taxon>Pseudomonadati</taxon>
        <taxon>Pseudomonadota</taxon>
        <taxon>Alphaproteobacteria</taxon>
        <taxon>Maricaulales</taxon>
        <taxon>Robiginitomaculaceae</taxon>
        <taxon>Hellea</taxon>
    </lineage>
</organism>
<feature type="domain" description="Glycoside hydrolase family 5" evidence="9">
    <location>
        <begin position="63"/>
        <end position="182"/>
    </location>
</feature>
<evidence type="ECO:0000256" key="6">
    <source>
        <dbReference type="ARBA" id="ARBA00023326"/>
    </source>
</evidence>
<dbReference type="GO" id="GO:0009986">
    <property type="term" value="C:cell surface"/>
    <property type="evidence" value="ECO:0007669"/>
    <property type="project" value="TreeGrafter"/>
</dbReference>
<evidence type="ECO:0000256" key="8">
    <source>
        <dbReference type="SAM" id="SignalP"/>
    </source>
</evidence>
<keyword evidence="8" id="KW-0732">Signal</keyword>
<dbReference type="PANTHER" id="PTHR31297">
    <property type="entry name" value="GLUCAN ENDO-1,6-BETA-GLUCOSIDASE B"/>
    <property type="match status" value="1"/>
</dbReference>
<keyword evidence="5 7" id="KW-0326">Glycosidase</keyword>
<dbReference type="EMBL" id="DRMN01000419">
    <property type="protein sequence ID" value="HFB55567.1"/>
    <property type="molecule type" value="Genomic_DNA"/>
</dbReference>
<dbReference type="InterPro" id="IPR018087">
    <property type="entry name" value="Glyco_hydro_5_CS"/>
</dbReference>
<dbReference type="GO" id="GO:0030245">
    <property type="term" value="P:cellulose catabolic process"/>
    <property type="evidence" value="ECO:0007669"/>
    <property type="project" value="UniProtKB-KW"/>
</dbReference>
<reference evidence="10" key="1">
    <citation type="journal article" date="2020" name="mSystems">
        <title>Genome- and Community-Level Interaction Insights into Carbon Utilization and Element Cycling Functions of Hydrothermarchaeota in Hydrothermal Sediment.</title>
        <authorList>
            <person name="Zhou Z."/>
            <person name="Liu Y."/>
            <person name="Xu W."/>
            <person name="Pan J."/>
            <person name="Luo Z.H."/>
            <person name="Li M."/>
        </authorList>
    </citation>
    <scope>NUCLEOTIDE SEQUENCE [LARGE SCALE GENOMIC DNA]</scope>
    <source>
        <strain evidence="10">HyVt-489</strain>
    </source>
</reference>
<dbReference type="PROSITE" id="PS00659">
    <property type="entry name" value="GLYCOSYL_HYDROL_F5"/>
    <property type="match status" value="1"/>
</dbReference>
<dbReference type="AlphaFoldDB" id="A0A7C3C476"/>
<evidence type="ECO:0000313" key="10">
    <source>
        <dbReference type="EMBL" id="HFB55567.1"/>
    </source>
</evidence>
<keyword evidence="4" id="KW-0119">Carbohydrate metabolism</keyword>
<evidence type="ECO:0000256" key="5">
    <source>
        <dbReference type="ARBA" id="ARBA00023295"/>
    </source>
</evidence>
<dbReference type="Pfam" id="PF00150">
    <property type="entry name" value="Cellulase"/>
    <property type="match status" value="1"/>
</dbReference>
<sequence>MKKRVSTFLTLITLLACGAALPACQDAGAQDHRAVPTSRAAHSSFKTQRCINLGNALEAPNEGDWGYRIREKDVTMIANAGFDTIRLPIRWDTHTNHRRPYAVDPAFMNRIKNVVAMAQSRGLHVIIDVHHFERLMTHTRFEKNRYFAIWAQVARTFANAPDDVYFELLNEPTNDMNMNDLNELYK</sequence>
<dbReference type="InterPro" id="IPR001547">
    <property type="entry name" value="Glyco_hydro_5"/>
</dbReference>
<gene>
    <name evidence="10" type="ORF">ENJ46_06540</name>
</gene>
<dbReference type="Gene3D" id="3.20.20.80">
    <property type="entry name" value="Glycosidases"/>
    <property type="match status" value="1"/>
</dbReference>
<evidence type="ECO:0000259" key="9">
    <source>
        <dbReference type="Pfam" id="PF00150"/>
    </source>
</evidence>
<dbReference type="SUPFAM" id="SSF51445">
    <property type="entry name" value="(Trans)glycosidases"/>
    <property type="match status" value="1"/>
</dbReference>
<feature type="non-terminal residue" evidence="10">
    <location>
        <position position="186"/>
    </location>
</feature>
<protein>
    <submittedName>
        <fullName evidence="10">Glycoside hydrolase family 5 protein</fullName>
    </submittedName>
</protein>
<dbReference type="Proteomes" id="UP000886042">
    <property type="component" value="Unassembled WGS sequence"/>
</dbReference>
<feature type="chain" id="PRO_5027811332" evidence="8">
    <location>
        <begin position="30"/>
        <end position="186"/>
    </location>
</feature>
<evidence type="ECO:0000256" key="2">
    <source>
        <dbReference type="ARBA" id="ARBA00022801"/>
    </source>
</evidence>
<evidence type="ECO:0000256" key="1">
    <source>
        <dbReference type="ARBA" id="ARBA00005641"/>
    </source>
</evidence>
<dbReference type="InterPro" id="IPR050386">
    <property type="entry name" value="Glycosyl_hydrolase_5"/>
</dbReference>
<keyword evidence="2 7" id="KW-0378">Hydrolase</keyword>
<proteinExistence type="inferred from homology"/>
<name>A0A7C3C476_9PROT</name>
<comment type="caution">
    <text evidence="10">The sequence shown here is derived from an EMBL/GenBank/DDBJ whole genome shotgun (WGS) entry which is preliminary data.</text>
</comment>
<evidence type="ECO:0000256" key="4">
    <source>
        <dbReference type="ARBA" id="ARBA00023277"/>
    </source>
</evidence>
<keyword evidence="6" id="KW-0624">Polysaccharide degradation</keyword>
<dbReference type="GO" id="GO:0005576">
    <property type="term" value="C:extracellular region"/>
    <property type="evidence" value="ECO:0007669"/>
    <property type="project" value="TreeGrafter"/>
</dbReference>
<comment type="similarity">
    <text evidence="1 7">Belongs to the glycosyl hydrolase 5 (cellulase A) family.</text>
</comment>